<dbReference type="AlphaFoldDB" id="A0A7S3JW53"/>
<accession>A0A7S3JW53</accession>
<reference evidence="2" key="1">
    <citation type="submission" date="2021-01" db="EMBL/GenBank/DDBJ databases">
        <authorList>
            <person name="Corre E."/>
            <person name="Pelletier E."/>
            <person name="Niang G."/>
            <person name="Scheremetjew M."/>
            <person name="Finn R."/>
            <person name="Kale V."/>
            <person name="Holt S."/>
            <person name="Cochrane G."/>
            <person name="Meng A."/>
            <person name="Brown T."/>
            <person name="Cohen L."/>
        </authorList>
    </citation>
    <scope>NUCLEOTIDE SEQUENCE</scope>
    <source>
        <strain evidence="2">CCMP1510</strain>
    </source>
</reference>
<organism evidence="2">
    <name type="scientific">Aureoumbra lagunensis</name>
    <dbReference type="NCBI Taxonomy" id="44058"/>
    <lineage>
        <taxon>Eukaryota</taxon>
        <taxon>Sar</taxon>
        <taxon>Stramenopiles</taxon>
        <taxon>Ochrophyta</taxon>
        <taxon>Pelagophyceae</taxon>
        <taxon>Pelagomonadales</taxon>
        <taxon>Aureoumbra</taxon>
    </lineage>
</organism>
<name>A0A7S3JW53_9STRA</name>
<proteinExistence type="predicted"/>
<feature type="region of interest" description="Disordered" evidence="1">
    <location>
        <begin position="1"/>
        <end position="44"/>
    </location>
</feature>
<evidence type="ECO:0000313" key="2">
    <source>
        <dbReference type="EMBL" id="CAE0364287.1"/>
    </source>
</evidence>
<gene>
    <name evidence="2" type="ORF">ALAG00032_LOCUS5028</name>
</gene>
<protein>
    <submittedName>
        <fullName evidence="2">Uncharacterized protein</fullName>
    </submittedName>
</protein>
<sequence length="117" mass="13583">MMEVDDSVSHTKVQNESQSTDEDSRIKRANVVHEESEQARRRRLTPMTVASRQLIEEDNSEVQSVENVDSLYDQLETLQDLRRRVIQLIRLDAAVQSAYDTYQNKSLMMASDKNDHD</sequence>
<dbReference type="EMBL" id="HBIJ01007137">
    <property type="protein sequence ID" value="CAE0364287.1"/>
    <property type="molecule type" value="Transcribed_RNA"/>
</dbReference>
<evidence type="ECO:0000256" key="1">
    <source>
        <dbReference type="SAM" id="MobiDB-lite"/>
    </source>
</evidence>
<feature type="compositionally biased region" description="Basic and acidic residues" evidence="1">
    <location>
        <begin position="22"/>
        <end position="39"/>
    </location>
</feature>